<keyword evidence="3" id="KW-1185">Reference proteome</keyword>
<dbReference type="InterPro" id="IPR002792">
    <property type="entry name" value="TRAM_dom"/>
</dbReference>
<proteinExistence type="predicted"/>
<comment type="caution">
    <text evidence="2">The sequence shown here is derived from an EMBL/GenBank/DDBJ whole genome shotgun (WGS) entry which is preliminary data.</text>
</comment>
<organism evidence="2 3">
    <name type="scientific">Candidatus Syntropharchaeum caldarium</name>
    <dbReference type="NCBI Taxonomy" id="1838285"/>
    <lineage>
        <taxon>Archaea</taxon>
        <taxon>Methanobacteriati</taxon>
        <taxon>Methanobacteriota</taxon>
        <taxon>Stenosarchaea group</taxon>
        <taxon>Methanomicrobia</taxon>
        <taxon>Methanosarcinales</taxon>
        <taxon>ANME-2 cluster</taxon>
        <taxon>Candidatus Syntropharchaeum</taxon>
    </lineage>
</organism>
<dbReference type="EC" id="2.-.-.-" evidence="2"/>
<evidence type="ECO:0000313" key="2">
    <source>
        <dbReference type="EMBL" id="OFV67296.1"/>
    </source>
</evidence>
<dbReference type="Proteomes" id="UP000186940">
    <property type="component" value="Unassembled WGS sequence"/>
</dbReference>
<dbReference type="Pfam" id="PF01938">
    <property type="entry name" value="TRAM"/>
    <property type="match status" value="1"/>
</dbReference>
<name>A0A1F2P9M1_9EURY</name>
<reference evidence="2" key="1">
    <citation type="submission" date="2016-05" db="EMBL/GenBank/DDBJ databases">
        <title>Microbial consortia oxidize butane by reversing methanogenesis.</title>
        <authorList>
            <person name="Laso-Perez R."/>
            <person name="Richter M."/>
            <person name="Wegener G."/>
            <person name="Musat F."/>
        </authorList>
    </citation>
    <scope>NUCLEOTIDE SEQUENCE [LARGE SCALE GENOMIC DNA]</scope>
    <source>
        <strain evidence="2">BOX2</strain>
    </source>
</reference>
<dbReference type="SUPFAM" id="SSF50249">
    <property type="entry name" value="Nucleic acid-binding proteins"/>
    <property type="match status" value="1"/>
</dbReference>
<dbReference type="EMBL" id="LYOS01000005">
    <property type="protein sequence ID" value="OFV67296.1"/>
    <property type="molecule type" value="Genomic_DNA"/>
</dbReference>
<keyword evidence="2" id="KW-0808">Transferase</keyword>
<gene>
    <name evidence="2" type="ORF">SCAL_001565</name>
</gene>
<feature type="domain" description="TRAM" evidence="1">
    <location>
        <begin position="15"/>
        <end position="73"/>
    </location>
</feature>
<dbReference type="GO" id="GO:0016740">
    <property type="term" value="F:transferase activity"/>
    <property type="evidence" value="ECO:0007669"/>
    <property type="project" value="UniProtKB-KW"/>
</dbReference>
<dbReference type="PROSITE" id="PS50926">
    <property type="entry name" value="TRAM"/>
    <property type="match status" value="1"/>
</dbReference>
<protein>
    <submittedName>
        <fullName evidence="2">Deoxyribonuclease/rho motif-related TRAM domain protein</fullName>
        <ecNumber evidence="2">2.-.-.-</ecNumber>
    </submittedName>
</protein>
<accession>A0A1F2P9M1</accession>
<evidence type="ECO:0000259" key="1">
    <source>
        <dbReference type="PROSITE" id="PS50926"/>
    </source>
</evidence>
<evidence type="ECO:0000313" key="3">
    <source>
        <dbReference type="Proteomes" id="UP000186940"/>
    </source>
</evidence>
<dbReference type="STRING" id="1838285.SCAL_001565"/>
<dbReference type="InterPro" id="IPR012340">
    <property type="entry name" value="NA-bd_OB-fold"/>
</dbReference>
<sequence length="73" mass="7766">MNFDAPSGGYGRSAPIDEGDVLDVKIESIGREGDGIAKIEGFVVFVPQTKIGDEVQVRINKVTAKVAFGEVVE</sequence>
<dbReference type="AlphaFoldDB" id="A0A1F2P9M1"/>
<dbReference type="Gene3D" id="2.40.50.140">
    <property type="entry name" value="Nucleic acid-binding proteins"/>
    <property type="match status" value="1"/>
</dbReference>